<proteinExistence type="predicted"/>
<evidence type="ECO:0000313" key="2">
    <source>
        <dbReference type="Proteomes" id="UP000037696"/>
    </source>
</evidence>
<dbReference type="Proteomes" id="UP000037696">
    <property type="component" value="Unassembled WGS sequence"/>
</dbReference>
<accession>A0A0M8NUP2</accession>
<reference evidence="1 2" key="1">
    <citation type="submission" date="2015-08" db="EMBL/GenBank/DDBJ databases">
        <title>Genome sequencing of Penicillium nordicum.</title>
        <authorList>
            <person name="Nguyen H.D."/>
            <person name="Seifert K.A."/>
        </authorList>
    </citation>
    <scope>NUCLEOTIDE SEQUENCE [LARGE SCALE GENOMIC DNA]</scope>
    <source>
        <strain evidence="1 2">DAOMC 185683</strain>
    </source>
</reference>
<evidence type="ECO:0000313" key="1">
    <source>
        <dbReference type="EMBL" id="KOS39786.1"/>
    </source>
</evidence>
<feature type="non-terminal residue" evidence="1">
    <location>
        <position position="1"/>
    </location>
</feature>
<protein>
    <submittedName>
        <fullName evidence="1">Uncharacterized protein</fullName>
    </submittedName>
</protein>
<gene>
    <name evidence="1" type="ORF">ACN38_g9376</name>
</gene>
<keyword evidence="2" id="KW-1185">Reference proteome</keyword>
<comment type="caution">
    <text evidence="1">The sequence shown here is derived from an EMBL/GenBank/DDBJ whole genome shotgun (WGS) entry which is preliminary data.</text>
</comment>
<dbReference type="EMBL" id="LHQQ01000188">
    <property type="protein sequence ID" value="KOS39786.1"/>
    <property type="molecule type" value="Genomic_DNA"/>
</dbReference>
<organism evidence="1 2">
    <name type="scientific">Penicillium nordicum</name>
    <dbReference type="NCBI Taxonomy" id="229535"/>
    <lineage>
        <taxon>Eukaryota</taxon>
        <taxon>Fungi</taxon>
        <taxon>Dikarya</taxon>
        <taxon>Ascomycota</taxon>
        <taxon>Pezizomycotina</taxon>
        <taxon>Eurotiomycetes</taxon>
        <taxon>Eurotiomycetidae</taxon>
        <taxon>Eurotiales</taxon>
        <taxon>Aspergillaceae</taxon>
        <taxon>Penicillium</taxon>
    </lineage>
</organism>
<name>A0A0M8NUP2_9EURO</name>
<sequence length="15" mass="1851">SNVQMICRVYKPLHY</sequence>